<proteinExistence type="predicted"/>
<organism evidence="5 6">
    <name type="scientific">Candidatus Phosphoribacter hodrii</name>
    <dbReference type="NCBI Taxonomy" id="2953743"/>
    <lineage>
        <taxon>Bacteria</taxon>
        <taxon>Bacillati</taxon>
        <taxon>Actinomycetota</taxon>
        <taxon>Actinomycetes</taxon>
        <taxon>Micrococcales</taxon>
        <taxon>Dermatophilaceae</taxon>
        <taxon>Candidatus Phosphoribacter</taxon>
    </lineage>
</organism>
<dbReference type="PANTHER" id="PTHR43004">
    <property type="entry name" value="TRK SYSTEM POTASSIUM UPTAKE PROTEIN"/>
    <property type="match status" value="1"/>
</dbReference>
<keyword evidence="3" id="KW-0274">FAD</keyword>
<dbReference type="Pfam" id="PF01494">
    <property type="entry name" value="FAD_binding_3"/>
    <property type="match status" value="1"/>
</dbReference>
<comment type="caution">
    <text evidence="5">The sequence shown here is derived from an EMBL/GenBank/DDBJ whole genome shotgun (WGS) entry which is preliminary data.</text>
</comment>
<dbReference type="InterPro" id="IPR050641">
    <property type="entry name" value="RIFMO-like"/>
</dbReference>
<reference evidence="5 6" key="1">
    <citation type="submission" date="2020-10" db="EMBL/GenBank/DDBJ databases">
        <title>Connecting structure to function with the recovery of over 1000 high-quality activated sludge metagenome-assembled genomes encoding full-length rRNA genes using long-read sequencing.</title>
        <authorList>
            <person name="Singleton C.M."/>
            <person name="Petriglieri F."/>
            <person name="Kristensen J.M."/>
            <person name="Kirkegaard R.H."/>
            <person name="Michaelsen T.Y."/>
            <person name="Andersen M.H."/>
            <person name="Karst S.M."/>
            <person name="Dueholm M.S."/>
            <person name="Nielsen P.H."/>
            <person name="Albertsen M."/>
        </authorList>
    </citation>
    <scope>NUCLEOTIDE SEQUENCE [LARGE SCALE GENOMIC DNA]</scope>
    <source>
        <strain evidence="5">AalE_18-Q3-R2-46_BAT3C.188</strain>
    </source>
</reference>
<keyword evidence="5" id="KW-0503">Monooxygenase</keyword>
<dbReference type="SUPFAM" id="SSF51905">
    <property type="entry name" value="FAD/NAD(P)-binding domain"/>
    <property type="match status" value="1"/>
</dbReference>
<dbReference type="InterPro" id="IPR036188">
    <property type="entry name" value="FAD/NAD-bd_sf"/>
</dbReference>
<dbReference type="GO" id="GO:0071949">
    <property type="term" value="F:FAD binding"/>
    <property type="evidence" value="ECO:0007669"/>
    <property type="project" value="InterPro"/>
</dbReference>
<dbReference type="AlphaFoldDB" id="A0A935CE35"/>
<dbReference type="PANTHER" id="PTHR43004:SF19">
    <property type="entry name" value="BINDING MONOOXYGENASE, PUTATIVE (JCVI)-RELATED"/>
    <property type="match status" value="1"/>
</dbReference>
<accession>A0A935CE35</accession>
<keyword evidence="5" id="KW-0560">Oxidoreductase</keyword>
<dbReference type="Gene3D" id="3.50.50.60">
    <property type="entry name" value="FAD/NAD(P)-binding domain"/>
    <property type="match status" value="1"/>
</dbReference>
<evidence type="ECO:0000256" key="2">
    <source>
        <dbReference type="ARBA" id="ARBA00022630"/>
    </source>
</evidence>
<comment type="cofactor">
    <cofactor evidence="1">
        <name>FAD</name>
        <dbReference type="ChEBI" id="CHEBI:57692"/>
    </cofactor>
</comment>
<dbReference type="InterPro" id="IPR002938">
    <property type="entry name" value="FAD-bd"/>
</dbReference>
<evidence type="ECO:0000256" key="1">
    <source>
        <dbReference type="ARBA" id="ARBA00001974"/>
    </source>
</evidence>
<dbReference type="EMBL" id="JADIXZ010000001">
    <property type="protein sequence ID" value="MBK6299571.1"/>
    <property type="molecule type" value="Genomic_DNA"/>
</dbReference>
<gene>
    <name evidence="5" type="ORF">IPF40_00480</name>
</gene>
<dbReference type="Proteomes" id="UP000718281">
    <property type="component" value="Unassembled WGS sequence"/>
</dbReference>
<dbReference type="Gene3D" id="3.40.30.120">
    <property type="match status" value="1"/>
</dbReference>
<evidence type="ECO:0000313" key="6">
    <source>
        <dbReference type="Proteomes" id="UP000718281"/>
    </source>
</evidence>
<evidence type="ECO:0000259" key="4">
    <source>
        <dbReference type="Pfam" id="PF01494"/>
    </source>
</evidence>
<evidence type="ECO:0000313" key="5">
    <source>
        <dbReference type="EMBL" id="MBK6299571.1"/>
    </source>
</evidence>
<keyword evidence="2" id="KW-0285">Flavoprotein</keyword>
<dbReference type="GO" id="GO:0016709">
    <property type="term" value="F:oxidoreductase activity, acting on paired donors, with incorporation or reduction of molecular oxygen, NAD(P)H as one donor, and incorporation of one atom of oxygen"/>
    <property type="evidence" value="ECO:0007669"/>
    <property type="project" value="UniProtKB-ARBA"/>
</dbReference>
<dbReference type="PRINTS" id="PR00420">
    <property type="entry name" value="RNGMNOXGNASE"/>
</dbReference>
<protein>
    <submittedName>
        <fullName evidence="5">FAD-dependent monooxygenase</fullName>
    </submittedName>
</protein>
<dbReference type="Gene3D" id="3.30.70.2450">
    <property type="match status" value="1"/>
</dbReference>
<feature type="domain" description="FAD-binding" evidence="4">
    <location>
        <begin position="9"/>
        <end position="353"/>
    </location>
</feature>
<sequence>MTSSLDPNVPAIVLGCGPVGQTAALCLAAWGVPVVMLDARPERDPIGSKALCQQRDVLDVWDHVGAGRQIAAEGVTWTRAVTLYQGKELFTQGFVDRGRSPFPPFVNIGQNRTEELLDEQIRANPLITEKWGHTVESVEQDADSITVVCRVGTHGATETVRITGAYVIAAPGNKGHLVRDMVGMTFEGTTFDDQFLICDIRTTLPGWELERRFYFDPEWNPGRQVLIHPCPDSTYRIDWQVPPNYDLASEEASGALDKRIRQIVGDVDYEIVWKSAYRFHARQVDQMVAGRLLMAGDGAHLVAPFGARGLNSGVPDAENAAWKVAFVMHGWADPSLISTYHDERHAAAAENLDVTAATMRFLVPQNEQEWASRREILEGAAAHPDDLGLRAQVNSGRMAEPFWYVDSPLTTPSADHPFTGRPPKGEDPVAAPGVIAPDVEVTLAGGDRVRIRALARRGLLVLVGADLDAEAVAEAMAGLRCETFVLPLAEVDPDGSVAQALGAHPGEAWVFRPDAHIAAVATSATDAASAAYRAVGATAPATV</sequence>
<name>A0A935CE35_9MICO</name>
<evidence type="ECO:0000256" key="3">
    <source>
        <dbReference type="ARBA" id="ARBA00022827"/>
    </source>
</evidence>